<evidence type="ECO:0000313" key="2">
    <source>
        <dbReference type="EMBL" id="GBM15894.1"/>
    </source>
</evidence>
<gene>
    <name evidence="2" type="ORF">AVEN_258437_1</name>
</gene>
<dbReference type="Proteomes" id="UP000499080">
    <property type="component" value="Unassembled WGS sequence"/>
</dbReference>
<sequence length="109" mass="12905">MRLNTSEGIALFQDIYVSERMSRLRSKSEQQQWNTSQKKRRHNNNNNNPKKEESYFARSITNLLQQSSTEYSRSRHYFNRVLASSISTFNYEELLEKPIVMSPGILEVK</sequence>
<comment type="caution">
    <text evidence="2">The sequence shown here is derived from an EMBL/GenBank/DDBJ whole genome shotgun (WGS) entry which is preliminary data.</text>
</comment>
<keyword evidence="3" id="KW-1185">Reference proteome</keyword>
<organism evidence="2 3">
    <name type="scientific">Araneus ventricosus</name>
    <name type="common">Orbweaver spider</name>
    <name type="synonym">Epeira ventricosa</name>
    <dbReference type="NCBI Taxonomy" id="182803"/>
    <lineage>
        <taxon>Eukaryota</taxon>
        <taxon>Metazoa</taxon>
        <taxon>Ecdysozoa</taxon>
        <taxon>Arthropoda</taxon>
        <taxon>Chelicerata</taxon>
        <taxon>Arachnida</taxon>
        <taxon>Araneae</taxon>
        <taxon>Araneomorphae</taxon>
        <taxon>Entelegynae</taxon>
        <taxon>Araneoidea</taxon>
        <taxon>Araneidae</taxon>
        <taxon>Araneus</taxon>
    </lineage>
</organism>
<feature type="region of interest" description="Disordered" evidence="1">
    <location>
        <begin position="22"/>
        <end position="53"/>
    </location>
</feature>
<proteinExistence type="predicted"/>
<accession>A0A4Y2DJ61</accession>
<evidence type="ECO:0000256" key="1">
    <source>
        <dbReference type="SAM" id="MobiDB-lite"/>
    </source>
</evidence>
<reference evidence="2 3" key="1">
    <citation type="journal article" date="2019" name="Sci. Rep.">
        <title>Orb-weaving spider Araneus ventricosus genome elucidates the spidroin gene catalogue.</title>
        <authorList>
            <person name="Kono N."/>
            <person name="Nakamura H."/>
            <person name="Ohtoshi R."/>
            <person name="Moran D.A.P."/>
            <person name="Shinohara A."/>
            <person name="Yoshida Y."/>
            <person name="Fujiwara M."/>
            <person name="Mori M."/>
            <person name="Tomita M."/>
            <person name="Arakawa K."/>
        </authorList>
    </citation>
    <scope>NUCLEOTIDE SEQUENCE [LARGE SCALE GENOMIC DNA]</scope>
</reference>
<dbReference type="EMBL" id="BGPR01000365">
    <property type="protein sequence ID" value="GBM15894.1"/>
    <property type="molecule type" value="Genomic_DNA"/>
</dbReference>
<protein>
    <submittedName>
        <fullName evidence="2">Uncharacterized protein</fullName>
    </submittedName>
</protein>
<name>A0A4Y2DJ61_ARAVE</name>
<evidence type="ECO:0000313" key="3">
    <source>
        <dbReference type="Proteomes" id="UP000499080"/>
    </source>
</evidence>
<dbReference type="AlphaFoldDB" id="A0A4Y2DJ61"/>